<protein>
    <recommendedName>
        <fullName evidence="3">BTB domain-containing protein</fullName>
    </recommendedName>
</protein>
<organism evidence="1 2">
    <name type="scientific">Xylaria arbuscula</name>
    <dbReference type="NCBI Taxonomy" id="114810"/>
    <lineage>
        <taxon>Eukaryota</taxon>
        <taxon>Fungi</taxon>
        <taxon>Dikarya</taxon>
        <taxon>Ascomycota</taxon>
        <taxon>Pezizomycotina</taxon>
        <taxon>Sordariomycetes</taxon>
        <taxon>Xylariomycetidae</taxon>
        <taxon>Xylariales</taxon>
        <taxon>Xylariaceae</taxon>
        <taxon>Xylaria</taxon>
    </lineage>
</organism>
<accession>A0A9W8NA31</accession>
<dbReference type="Proteomes" id="UP001148614">
    <property type="component" value="Unassembled WGS sequence"/>
</dbReference>
<dbReference type="EMBL" id="JANPWZ010001568">
    <property type="protein sequence ID" value="KAJ3564816.1"/>
    <property type="molecule type" value="Genomic_DNA"/>
</dbReference>
<dbReference type="InterPro" id="IPR011333">
    <property type="entry name" value="SKP1/BTB/POZ_sf"/>
</dbReference>
<keyword evidence="2" id="KW-1185">Reference proteome</keyword>
<evidence type="ECO:0000313" key="1">
    <source>
        <dbReference type="EMBL" id="KAJ3564816.1"/>
    </source>
</evidence>
<evidence type="ECO:0000313" key="2">
    <source>
        <dbReference type="Proteomes" id="UP001148614"/>
    </source>
</evidence>
<dbReference type="CDD" id="cd18186">
    <property type="entry name" value="BTB_POZ_ZBTB_KLHL-like"/>
    <property type="match status" value="1"/>
</dbReference>
<proteinExistence type="predicted"/>
<name>A0A9W8NA31_9PEZI</name>
<gene>
    <name evidence="1" type="ORF">NPX13_g7717</name>
</gene>
<dbReference type="AlphaFoldDB" id="A0A9W8NA31"/>
<dbReference type="SUPFAM" id="SSF54695">
    <property type="entry name" value="POZ domain"/>
    <property type="match status" value="1"/>
</dbReference>
<dbReference type="VEuPathDB" id="FungiDB:F4678DRAFT_477564"/>
<evidence type="ECO:0008006" key="3">
    <source>
        <dbReference type="Google" id="ProtNLM"/>
    </source>
</evidence>
<dbReference type="Gene3D" id="3.30.710.10">
    <property type="entry name" value="Potassium Channel Kv1.1, Chain A"/>
    <property type="match status" value="1"/>
</dbReference>
<comment type="caution">
    <text evidence="1">The sequence shown here is derived from an EMBL/GenBank/DDBJ whole genome shotgun (WGS) entry which is preliminary data.</text>
</comment>
<reference evidence="1" key="1">
    <citation type="submission" date="2022-07" db="EMBL/GenBank/DDBJ databases">
        <title>Genome Sequence of Xylaria arbuscula.</title>
        <authorList>
            <person name="Buettner E."/>
        </authorList>
    </citation>
    <scope>NUCLEOTIDE SEQUENCE</scope>
    <source>
        <strain evidence="1">VT107</strain>
    </source>
</reference>
<sequence length="366" mass="41326">MSAFEGSEPLPLGTRRINNPWSPFDCKLLTLPPAKSYLDPDGDLCIQVGESPATSFVVCSRTLARSSSYWNAMLNGEFKESKKFCSESGSERTIKLHEDDPKPMALLLNIVHSRFDQVPSYESIIDIRYLYEISVLTDKYDMTHVLRPWARGWLRSTQHLSTWPGLSLREQYCHERLWISWELGDTTNFEKIANILLLNSSTSAEDANSLRCDGILEPLDIYEDLQRIRLDTIGALLTSLDNIIQGLMQKDEKFCQRSGMSMKSKGKRTQAGQGDCLASMLGTGIQSLCELELYPIPHPVDVQWSVSDLSAKLKTVEIKGNFGEYHKCSQELALQAEMEKILNSIHPLLTEVHQRHLDSQAKKSGV</sequence>